<dbReference type="AlphaFoldDB" id="W6MXE7"/>
<proteinExistence type="predicted"/>
<dbReference type="Proteomes" id="UP000019384">
    <property type="component" value="Unassembled WGS sequence"/>
</dbReference>
<dbReference type="RefSeq" id="XP_022460750.1">
    <property type="nucleotide sequence ID" value="XM_022605540.1"/>
</dbReference>
<dbReference type="EMBL" id="HG793130">
    <property type="protein sequence ID" value="CDK28760.1"/>
    <property type="molecule type" value="Genomic_DNA"/>
</dbReference>
<evidence type="ECO:0000313" key="2">
    <source>
        <dbReference type="Proteomes" id="UP000019384"/>
    </source>
</evidence>
<sequence>MISNTKEAFTVVEKEGVKVAEVKKSDDVAVECTLQDLTVEQPATLEKVLAKLEKYGGCIVKNYLPLETVDRILADAEKYIDQDKDFEGTFLPRQTRTVPGMCKKSVVTTEEFVCHPLNLAVSDAVLGKENCFWIGDEVVTGYSAPQHNSCITFKIGPGAADQVLHRDDMLHHNIRKHMDVYEYGTETALGSVLALSNTSKANGATRFVPGSHLWSHMRKPTPSEAVYAEMSKGDCFFMLASCYHGGSANTTEDDYRTQVILFMTQGILRQEENIMVGTPVEYFKSLSVTALKTLGLSLSYPFLGMVDGYDGLRTFKPEHYEKRKNDDPYTSVYPGVLV</sequence>
<name>W6MXE7_9ASCO</name>
<gene>
    <name evidence="1" type="ORF">KUCA_T00004745001</name>
</gene>
<dbReference type="SUPFAM" id="SSF51197">
    <property type="entry name" value="Clavaminate synthase-like"/>
    <property type="match status" value="1"/>
</dbReference>
<keyword evidence="2" id="KW-1185">Reference proteome</keyword>
<dbReference type="InterPro" id="IPR008775">
    <property type="entry name" value="Phytyl_CoA_dOase-like"/>
</dbReference>
<protein>
    <recommendedName>
        <fullName evidence="3">Phytanoyl-CoA dioxygenase</fullName>
    </recommendedName>
</protein>
<evidence type="ECO:0000313" key="1">
    <source>
        <dbReference type="EMBL" id="CDK28760.1"/>
    </source>
</evidence>
<accession>W6MXE7</accession>
<organism evidence="1 2">
    <name type="scientific">Kuraishia capsulata CBS 1993</name>
    <dbReference type="NCBI Taxonomy" id="1382522"/>
    <lineage>
        <taxon>Eukaryota</taxon>
        <taxon>Fungi</taxon>
        <taxon>Dikarya</taxon>
        <taxon>Ascomycota</taxon>
        <taxon>Saccharomycotina</taxon>
        <taxon>Pichiomycetes</taxon>
        <taxon>Pichiales</taxon>
        <taxon>Pichiaceae</taxon>
        <taxon>Kuraishia</taxon>
    </lineage>
</organism>
<reference evidence="1" key="2">
    <citation type="submission" date="2014-02" db="EMBL/GenBank/DDBJ databases">
        <title>Complete DNA sequence of /Kuraishia capsulata/ illustrates novel genomic features among budding yeasts (/Saccharomycotina/).</title>
        <authorList>
            <person name="Morales L."/>
            <person name="Noel B."/>
            <person name="Porcel B."/>
            <person name="Marcet-Houben M."/>
            <person name="Hullo M-F."/>
            <person name="Sacerdot C."/>
            <person name="Tekaia F."/>
            <person name="Leh-Louis V."/>
            <person name="Despons L."/>
            <person name="Khanna V."/>
            <person name="Aury J-M."/>
            <person name="Barbe V."/>
            <person name="Couloux A."/>
            <person name="Labadie K."/>
            <person name="Pelletier E."/>
            <person name="Souciet J-L."/>
            <person name="Boekhout T."/>
            <person name="Gabaldon T."/>
            <person name="Wincker P."/>
            <person name="Dujon B."/>
        </authorList>
    </citation>
    <scope>NUCLEOTIDE SEQUENCE</scope>
    <source>
        <strain evidence="1">CBS 1993</strain>
    </source>
</reference>
<dbReference type="Gene3D" id="2.60.120.620">
    <property type="entry name" value="q2cbj1_9rhob like domain"/>
    <property type="match status" value="1"/>
</dbReference>
<reference evidence="1" key="1">
    <citation type="submission" date="2013-12" db="EMBL/GenBank/DDBJ databases">
        <authorList>
            <person name="Genoscope - CEA"/>
        </authorList>
    </citation>
    <scope>NUCLEOTIDE SEQUENCE</scope>
    <source>
        <strain evidence="1">CBS 1993</strain>
    </source>
</reference>
<dbReference type="GeneID" id="34522138"/>
<dbReference type="OrthoDB" id="445007at2759"/>
<dbReference type="HOGENOM" id="CLU_047725_0_1_1"/>
<dbReference type="Pfam" id="PF05721">
    <property type="entry name" value="PhyH"/>
    <property type="match status" value="1"/>
</dbReference>
<evidence type="ECO:0008006" key="3">
    <source>
        <dbReference type="Google" id="ProtNLM"/>
    </source>
</evidence>